<proteinExistence type="predicted"/>
<evidence type="ECO:0000256" key="1">
    <source>
        <dbReference type="SAM" id="Phobius"/>
    </source>
</evidence>
<keyword evidence="1" id="KW-0472">Membrane</keyword>
<feature type="transmembrane region" description="Helical" evidence="1">
    <location>
        <begin position="174"/>
        <end position="191"/>
    </location>
</feature>
<reference evidence="3 4" key="1">
    <citation type="submission" date="2018-04" db="EMBL/GenBank/DDBJ databases">
        <title>Pararhodobacter oceanense sp. nov., isolated from marine intertidal sediment.</title>
        <authorList>
            <person name="Wang X.-L."/>
            <person name="Du Z.-J."/>
        </authorList>
    </citation>
    <scope>NUCLEOTIDE SEQUENCE [LARGE SCALE GENOMIC DNA]</scope>
    <source>
        <strain evidence="3 4">AM505</strain>
    </source>
</reference>
<feature type="transmembrane region" description="Helical" evidence="1">
    <location>
        <begin position="46"/>
        <end position="64"/>
    </location>
</feature>
<feature type="transmembrane region" description="Helical" evidence="1">
    <location>
        <begin position="20"/>
        <end position="40"/>
    </location>
</feature>
<comment type="caution">
    <text evidence="3">The sequence shown here is derived from an EMBL/GenBank/DDBJ whole genome shotgun (WGS) entry which is preliminary data.</text>
</comment>
<evidence type="ECO:0000313" key="4">
    <source>
        <dbReference type="Proteomes" id="UP000245911"/>
    </source>
</evidence>
<evidence type="ECO:0000313" key="3">
    <source>
        <dbReference type="EMBL" id="PVH28617.1"/>
    </source>
</evidence>
<feature type="domain" description="Fatty acid desaturase" evidence="2">
    <location>
        <begin position="41"/>
        <end position="281"/>
    </location>
</feature>
<dbReference type="GO" id="GO:0006629">
    <property type="term" value="P:lipid metabolic process"/>
    <property type="evidence" value="ECO:0007669"/>
    <property type="project" value="InterPro"/>
</dbReference>
<keyword evidence="4" id="KW-1185">Reference proteome</keyword>
<evidence type="ECO:0000259" key="2">
    <source>
        <dbReference type="Pfam" id="PF00487"/>
    </source>
</evidence>
<keyword evidence="1" id="KW-0812">Transmembrane</keyword>
<keyword evidence="1" id="KW-1133">Transmembrane helix</keyword>
<dbReference type="InterPro" id="IPR005804">
    <property type="entry name" value="FA_desaturase_dom"/>
</dbReference>
<gene>
    <name evidence="3" type="ORF">DDE20_10475</name>
</gene>
<name>A0A2T8HT82_9RHOB</name>
<sequence>MALCGPRQRCNLGDMMRIEWPTIGLILLCYTLWLSVGFYLWPVLPVLALTIMALLGALHSSLVHECLHGHPTRHRLLNEALVALPLTWLHAYRRYKATHLAHHNDARLTDPMEDPESYYVARWEYQRMPRVLRGVLWVNNTLIGRMALGPWLAGFAFIASELRLVREDAQGVRLAWALHLPALVVVLALIMAMGIPLWLYLLAVCWPAMALISLRTFAEHQWHEAPGGRTIIVERSPLAWLFLHNNLHIVHHREPRAPWYELPRLYAERRAYWQDVNQGYVFPNYWALWRRYGVMPKEPVAHPALRFEPPVDAAE</sequence>
<organism evidence="3 4">
    <name type="scientific">Pararhodobacter oceanensis</name>
    <dbReference type="NCBI Taxonomy" id="2172121"/>
    <lineage>
        <taxon>Bacteria</taxon>
        <taxon>Pseudomonadati</taxon>
        <taxon>Pseudomonadota</taxon>
        <taxon>Alphaproteobacteria</taxon>
        <taxon>Rhodobacterales</taxon>
        <taxon>Paracoccaceae</taxon>
        <taxon>Pararhodobacter</taxon>
    </lineage>
</organism>
<dbReference type="AlphaFoldDB" id="A0A2T8HT82"/>
<dbReference type="Pfam" id="PF00487">
    <property type="entry name" value="FA_desaturase"/>
    <property type="match status" value="1"/>
</dbReference>
<dbReference type="Proteomes" id="UP000245911">
    <property type="component" value="Unassembled WGS sequence"/>
</dbReference>
<protein>
    <submittedName>
        <fullName evidence="3">Fatty acid desaturase</fullName>
    </submittedName>
</protein>
<feature type="transmembrane region" description="Helical" evidence="1">
    <location>
        <begin position="142"/>
        <end position="162"/>
    </location>
</feature>
<accession>A0A2T8HT82</accession>
<dbReference type="EMBL" id="QDKM01000004">
    <property type="protein sequence ID" value="PVH28617.1"/>
    <property type="molecule type" value="Genomic_DNA"/>
</dbReference>
<dbReference type="OrthoDB" id="784276at2"/>